<evidence type="ECO:0000313" key="3">
    <source>
        <dbReference type="Proteomes" id="UP000093928"/>
    </source>
</evidence>
<organism evidence="2 3">
    <name type="scientific">Mycobacterium asiaticum</name>
    <dbReference type="NCBI Taxonomy" id="1790"/>
    <lineage>
        <taxon>Bacteria</taxon>
        <taxon>Bacillati</taxon>
        <taxon>Actinomycetota</taxon>
        <taxon>Actinomycetes</taxon>
        <taxon>Mycobacteriales</taxon>
        <taxon>Mycobacteriaceae</taxon>
        <taxon>Mycobacterium</taxon>
    </lineage>
</organism>
<gene>
    <name evidence="2" type="ORF">A5634_19660</name>
</gene>
<dbReference type="InterPro" id="IPR025246">
    <property type="entry name" value="IS30-like_HTH"/>
</dbReference>
<protein>
    <recommendedName>
        <fullName evidence="1">Transposase IS30-like HTH domain-containing protein</fullName>
    </recommendedName>
</protein>
<dbReference type="Gene3D" id="1.10.10.60">
    <property type="entry name" value="Homeodomain-like"/>
    <property type="match status" value="2"/>
</dbReference>
<evidence type="ECO:0000313" key="2">
    <source>
        <dbReference type="EMBL" id="OBK28859.1"/>
    </source>
</evidence>
<dbReference type="AlphaFoldDB" id="A0A1A3P6D4"/>
<evidence type="ECO:0000259" key="1">
    <source>
        <dbReference type="Pfam" id="PF13936"/>
    </source>
</evidence>
<name>A0A1A3P6D4_MYCAS</name>
<sequence length="105" mass="11676">MIRRLTADELDQVLELYRLGLSTYKLAQRFGTDRHTITSHLRRGGVEIRSSRKLTPQLIEQATQLYSGGQSLAAIGKKFDVSPTTIGTALRKAGVKLRDSHGRPT</sequence>
<comment type="caution">
    <text evidence="2">The sequence shown here is derived from an EMBL/GenBank/DDBJ whole genome shotgun (WGS) entry which is preliminary data.</text>
</comment>
<proteinExistence type="predicted"/>
<dbReference type="Proteomes" id="UP000093928">
    <property type="component" value="Unassembled WGS sequence"/>
</dbReference>
<dbReference type="Pfam" id="PF13936">
    <property type="entry name" value="HTH_38"/>
    <property type="match status" value="1"/>
</dbReference>
<reference evidence="2 3" key="1">
    <citation type="submission" date="2016-06" db="EMBL/GenBank/DDBJ databases">
        <authorList>
            <person name="Kjaerup R.B."/>
            <person name="Dalgaard T.S."/>
            <person name="Juul-Madsen H.R."/>
        </authorList>
    </citation>
    <scope>NUCLEOTIDE SEQUENCE [LARGE SCALE GENOMIC DNA]</scope>
    <source>
        <strain evidence="2 3">1165133.8</strain>
    </source>
</reference>
<feature type="domain" description="Transposase IS30-like HTH" evidence="1">
    <location>
        <begin position="52"/>
        <end position="92"/>
    </location>
</feature>
<dbReference type="EMBL" id="LZLS01000065">
    <property type="protein sequence ID" value="OBK28859.1"/>
    <property type="molecule type" value="Genomic_DNA"/>
</dbReference>
<accession>A0A1A3P6D4</accession>